<organism evidence="3 4">
    <name type="scientific">Enterospora canceri</name>
    <dbReference type="NCBI Taxonomy" id="1081671"/>
    <lineage>
        <taxon>Eukaryota</taxon>
        <taxon>Fungi</taxon>
        <taxon>Fungi incertae sedis</taxon>
        <taxon>Microsporidia</taxon>
        <taxon>Enterocytozoonidae</taxon>
        <taxon>Enterospora</taxon>
    </lineage>
</organism>
<evidence type="ECO:0000256" key="1">
    <source>
        <dbReference type="SAM" id="Coils"/>
    </source>
</evidence>
<keyword evidence="4" id="KW-1185">Reference proteome</keyword>
<sequence>MLLLHLIKISTNFIEDFYSIKDVSADKKALACTFMSESRYVKVDGLELNDAEGTVSIHVAGNLKENNYLKPTTTMHLSIGCKEDFIKFLEEKESYNNLIEETKQIKKENEDFKDLLHELTNMELPIDYRNFIDGFTREKPCKGTDLSKYVKEKCGKLKAMFDCFEIGKAAFPNGSSGRKFIFIVYKVKGNDTVTTITEFKMGTHTASVFSTKDHTYTSRRLIIVGILGGLILFIALIIFFRFLFGDGKNITEAVI</sequence>
<keyword evidence="2" id="KW-1133">Transmembrane helix</keyword>
<keyword evidence="1" id="KW-0175">Coiled coil</keyword>
<keyword evidence="2" id="KW-0812">Transmembrane</keyword>
<protein>
    <submittedName>
        <fullName evidence="3">Uncharacterized protein</fullName>
    </submittedName>
</protein>
<gene>
    <name evidence="3" type="ORF">ECANGB1_1232</name>
</gene>
<feature type="coiled-coil region" evidence="1">
    <location>
        <begin position="95"/>
        <end position="122"/>
    </location>
</feature>
<reference evidence="3 4" key="1">
    <citation type="journal article" date="2017" name="Environ. Microbiol.">
        <title>Decay of the glycolytic pathway and adaptation to intranuclear parasitism within Enterocytozoonidae microsporidia.</title>
        <authorList>
            <person name="Wiredu Boakye D."/>
            <person name="Jaroenlak P."/>
            <person name="Prachumwat A."/>
            <person name="Williams T.A."/>
            <person name="Bateman K.S."/>
            <person name="Itsathitphaisarn O."/>
            <person name="Sritunyalucksana K."/>
            <person name="Paszkiewicz K.H."/>
            <person name="Moore K.A."/>
            <person name="Stentiford G.D."/>
            <person name="Williams B.A."/>
        </authorList>
    </citation>
    <scope>NUCLEOTIDE SEQUENCE [LARGE SCALE GENOMIC DNA]</scope>
    <source>
        <strain evidence="3 4">GB1</strain>
    </source>
</reference>
<keyword evidence="2" id="KW-0472">Membrane</keyword>
<feature type="transmembrane region" description="Helical" evidence="2">
    <location>
        <begin position="221"/>
        <end position="244"/>
    </location>
</feature>
<dbReference type="VEuPathDB" id="MicrosporidiaDB:ECANGB1_1232"/>
<name>A0A1Y1S6L1_9MICR</name>
<dbReference type="AlphaFoldDB" id="A0A1Y1S6L1"/>
<proteinExistence type="predicted"/>
<dbReference type="EMBL" id="LWDP01000034">
    <property type="protein sequence ID" value="ORD94066.1"/>
    <property type="molecule type" value="Genomic_DNA"/>
</dbReference>
<accession>A0A1Y1S6L1</accession>
<evidence type="ECO:0000313" key="3">
    <source>
        <dbReference type="EMBL" id="ORD94066.1"/>
    </source>
</evidence>
<comment type="caution">
    <text evidence="3">The sequence shown here is derived from an EMBL/GenBank/DDBJ whole genome shotgun (WGS) entry which is preliminary data.</text>
</comment>
<dbReference type="Proteomes" id="UP000192639">
    <property type="component" value="Unassembled WGS sequence"/>
</dbReference>
<evidence type="ECO:0000313" key="4">
    <source>
        <dbReference type="Proteomes" id="UP000192639"/>
    </source>
</evidence>
<evidence type="ECO:0000256" key="2">
    <source>
        <dbReference type="SAM" id="Phobius"/>
    </source>
</evidence>